<feature type="transmembrane region" description="Helical" evidence="6">
    <location>
        <begin position="214"/>
        <end position="236"/>
    </location>
</feature>
<evidence type="ECO:0000256" key="4">
    <source>
        <dbReference type="ARBA" id="ARBA00023136"/>
    </source>
</evidence>
<dbReference type="OrthoDB" id="5344815at2759"/>
<dbReference type="SUPFAM" id="SSF50370">
    <property type="entry name" value="Ricin B-like lectins"/>
    <property type="match status" value="1"/>
</dbReference>
<dbReference type="EMBL" id="KV878348">
    <property type="protein sequence ID" value="OJJ44479.1"/>
    <property type="molecule type" value="Genomic_DNA"/>
</dbReference>
<dbReference type="GO" id="GO:0016020">
    <property type="term" value="C:membrane"/>
    <property type="evidence" value="ECO:0007669"/>
    <property type="project" value="UniProtKB-SubCell"/>
</dbReference>
<keyword evidence="3 6" id="KW-1133">Transmembrane helix</keyword>
<dbReference type="GeneID" id="34613339"/>
<dbReference type="RefSeq" id="XP_022578989.1">
    <property type="nucleotide sequence ID" value="XM_022726875.1"/>
</dbReference>
<reference evidence="8" key="1">
    <citation type="journal article" date="2017" name="Genome Biol.">
        <title>Comparative genomics reveals high biological diversity and specific adaptations in the industrially and medically important fungal genus Aspergillus.</title>
        <authorList>
            <person name="de Vries R.P."/>
            <person name="Riley R."/>
            <person name="Wiebenga A."/>
            <person name="Aguilar-Osorio G."/>
            <person name="Amillis S."/>
            <person name="Uchima C.A."/>
            <person name="Anderluh G."/>
            <person name="Asadollahi M."/>
            <person name="Askin M."/>
            <person name="Barry K."/>
            <person name="Battaglia E."/>
            <person name="Bayram O."/>
            <person name="Benocci T."/>
            <person name="Braus-Stromeyer S.A."/>
            <person name="Caldana C."/>
            <person name="Canovas D."/>
            <person name="Cerqueira G.C."/>
            <person name="Chen F."/>
            <person name="Chen W."/>
            <person name="Choi C."/>
            <person name="Clum A."/>
            <person name="Dos Santos R.A."/>
            <person name="Damasio A.R."/>
            <person name="Diallinas G."/>
            <person name="Emri T."/>
            <person name="Fekete E."/>
            <person name="Flipphi M."/>
            <person name="Freyberg S."/>
            <person name="Gallo A."/>
            <person name="Gournas C."/>
            <person name="Habgood R."/>
            <person name="Hainaut M."/>
            <person name="Harispe M.L."/>
            <person name="Henrissat B."/>
            <person name="Hilden K.S."/>
            <person name="Hope R."/>
            <person name="Hossain A."/>
            <person name="Karabika E."/>
            <person name="Karaffa L."/>
            <person name="Karanyi Z."/>
            <person name="Krasevec N."/>
            <person name="Kuo A."/>
            <person name="Kusch H."/>
            <person name="LaButti K."/>
            <person name="Lagendijk E.L."/>
            <person name="Lapidus A."/>
            <person name="Levasseur A."/>
            <person name="Lindquist E."/>
            <person name="Lipzen A."/>
            <person name="Logrieco A.F."/>
            <person name="MacCabe A."/>
            <person name="Maekelae M.R."/>
            <person name="Malavazi I."/>
            <person name="Melin P."/>
            <person name="Meyer V."/>
            <person name="Mielnichuk N."/>
            <person name="Miskei M."/>
            <person name="Molnar A.P."/>
            <person name="Mule G."/>
            <person name="Ngan C.Y."/>
            <person name="Orejas M."/>
            <person name="Orosz E."/>
            <person name="Ouedraogo J.P."/>
            <person name="Overkamp K.M."/>
            <person name="Park H.-S."/>
            <person name="Perrone G."/>
            <person name="Piumi F."/>
            <person name="Punt P.J."/>
            <person name="Ram A.F."/>
            <person name="Ramon A."/>
            <person name="Rauscher S."/>
            <person name="Record E."/>
            <person name="Riano-Pachon D.M."/>
            <person name="Robert V."/>
            <person name="Roehrig J."/>
            <person name="Ruller R."/>
            <person name="Salamov A."/>
            <person name="Salih N.S."/>
            <person name="Samson R.A."/>
            <person name="Sandor E."/>
            <person name="Sanguinetti M."/>
            <person name="Schuetze T."/>
            <person name="Sepcic K."/>
            <person name="Shelest E."/>
            <person name="Sherlock G."/>
            <person name="Sophianopoulou V."/>
            <person name="Squina F.M."/>
            <person name="Sun H."/>
            <person name="Susca A."/>
            <person name="Todd R.B."/>
            <person name="Tsang A."/>
            <person name="Unkles S.E."/>
            <person name="van de Wiele N."/>
            <person name="van Rossen-Uffink D."/>
            <person name="Oliveira J.V."/>
            <person name="Vesth T.C."/>
            <person name="Visser J."/>
            <person name="Yu J.-H."/>
            <person name="Zhou M."/>
            <person name="Andersen M.R."/>
            <person name="Archer D.B."/>
            <person name="Baker S.E."/>
            <person name="Benoit I."/>
            <person name="Brakhage A.A."/>
            <person name="Braus G.H."/>
            <person name="Fischer R."/>
            <person name="Frisvad J.C."/>
            <person name="Goldman G.H."/>
            <person name="Houbraken J."/>
            <person name="Oakley B."/>
            <person name="Pocsi I."/>
            <person name="Scazzocchio C."/>
            <person name="Seiboth B."/>
            <person name="vanKuyk P.A."/>
            <person name="Wortman J."/>
            <person name="Dyer P.S."/>
            <person name="Grigoriev I.V."/>
        </authorList>
    </citation>
    <scope>NUCLEOTIDE SEQUENCE [LARGE SCALE GENOMIC DNA]</scope>
    <source>
        <strain evidence="8">CBS 506.65</strain>
    </source>
</reference>
<comment type="subcellular location">
    <subcellularLocation>
        <location evidence="1">Membrane</location>
        <topology evidence="1">Single-pass membrane protein</topology>
    </subcellularLocation>
</comment>
<protein>
    <recommendedName>
        <fullName evidence="9">Ricin B lectin domain-containing protein</fullName>
    </recommendedName>
</protein>
<dbReference type="InterPro" id="IPR035992">
    <property type="entry name" value="Ricin_B-like_lectins"/>
</dbReference>
<keyword evidence="2 6" id="KW-0812">Transmembrane</keyword>
<gene>
    <name evidence="7" type="ORF">ASPZODRAFT_168743</name>
</gene>
<evidence type="ECO:0000256" key="1">
    <source>
        <dbReference type="ARBA" id="ARBA00004167"/>
    </source>
</evidence>
<dbReference type="CDD" id="cd12087">
    <property type="entry name" value="TM_EGFR-like"/>
    <property type="match status" value="1"/>
</dbReference>
<dbReference type="Proteomes" id="UP000184188">
    <property type="component" value="Unassembled WGS sequence"/>
</dbReference>
<organism evidence="7 8">
    <name type="scientific">Penicilliopsis zonata CBS 506.65</name>
    <dbReference type="NCBI Taxonomy" id="1073090"/>
    <lineage>
        <taxon>Eukaryota</taxon>
        <taxon>Fungi</taxon>
        <taxon>Dikarya</taxon>
        <taxon>Ascomycota</taxon>
        <taxon>Pezizomycotina</taxon>
        <taxon>Eurotiomycetes</taxon>
        <taxon>Eurotiomycetidae</taxon>
        <taxon>Eurotiales</taxon>
        <taxon>Aspergillaceae</taxon>
        <taxon>Penicilliopsis</taxon>
    </lineage>
</organism>
<evidence type="ECO:0000313" key="8">
    <source>
        <dbReference type="Proteomes" id="UP000184188"/>
    </source>
</evidence>
<evidence type="ECO:0000313" key="7">
    <source>
        <dbReference type="EMBL" id="OJJ44479.1"/>
    </source>
</evidence>
<dbReference type="STRING" id="1073090.A0A1L9SBI5"/>
<dbReference type="InterPro" id="IPR051694">
    <property type="entry name" value="Immunoregulatory_rcpt-like"/>
</dbReference>
<proteinExistence type="predicted"/>
<evidence type="ECO:0000256" key="5">
    <source>
        <dbReference type="SAM" id="MobiDB-lite"/>
    </source>
</evidence>
<name>A0A1L9SBI5_9EURO</name>
<dbReference type="PANTHER" id="PTHR15549:SF26">
    <property type="entry name" value="AXIAL BUDDING PATTERN PROTEIN 2-RELATED"/>
    <property type="match status" value="1"/>
</dbReference>
<feature type="region of interest" description="Disordered" evidence="5">
    <location>
        <begin position="260"/>
        <end position="280"/>
    </location>
</feature>
<dbReference type="AlphaFoldDB" id="A0A1L9SBI5"/>
<evidence type="ECO:0000256" key="2">
    <source>
        <dbReference type="ARBA" id="ARBA00022692"/>
    </source>
</evidence>
<evidence type="ECO:0000256" key="3">
    <source>
        <dbReference type="ARBA" id="ARBA00022989"/>
    </source>
</evidence>
<evidence type="ECO:0008006" key="9">
    <source>
        <dbReference type="Google" id="ProtNLM"/>
    </source>
</evidence>
<evidence type="ECO:0000256" key="6">
    <source>
        <dbReference type="SAM" id="Phobius"/>
    </source>
</evidence>
<accession>A0A1L9SBI5</accession>
<keyword evidence="8" id="KW-1185">Reference proteome</keyword>
<dbReference type="PANTHER" id="PTHR15549">
    <property type="entry name" value="PAIRED IMMUNOGLOBULIN-LIKE TYPE 2 RECEPTOR"/>
    <property type="match status" value="1"/>
</dbReference>
<keyword evidence="4 6" id="KW-0472">Membrane</keyword>
<sequence>MPDNPFNSKYYYRFSNSGLGSNYTLSLGLKTDPPATPSMTTMGAYSSENWQIFYDDGVYFLRNYDWGDTYQMGLTAEDTIPEMLTPDAALGMQWNISDGSTTGTYILRNMLIGSTNVLSTEALSDGLIVPIMNTDETDDELWEIDINVSAGTITNDTMLSTYTSLQAATTTSKSTSTSTSTTLATTTATATTAATAITATTNTTSSKGLSGGDIAGIAVGSAAGVIILAALAFFFYRARQRQPAQTVQTQTVRAELAETSPKSELLGNEANWRVSELPGE</sequence>
<dbReference type="GO" id="GO:0071944">
    <property type="term" value="C:cell periphery"/>
    <property type="evidence" value="ECO:0007669"/>
    <property type="project" value="UniProtKB-ARBA"/>
</dbReference>
<dbReference type="VEuPathDB" id="FungiDB:ASPZODRAFT_168743"/>